<dbReference type="EMBL" id="CAJVPW010048105">
    <property type="protein sequence ID" value="CAG8760719.1"/>
    <property type="molecule type" value="Genomic_DNA"/>
</dbReference>
<feature type="non-terminal residue" evidence="1">
    <location>
        <position position="149"/>
    </location>
</feature>
<organism evidence="1 2">
    <name type="scientific">Cetraspora pellucida</name>
    <dbReference type="NCBI Taxonomy" id="1433469"/>
    <lineage>
        <taxon>Eukaryota</taxon>
        <taxon>Fungi</taxon>
        <taxon>Fungi incertae sedis</taxon>
        <taxon>Mucoromycota</taxon>
        <taxon>Glomeromycotina</taxon>
        <taxon>Glomeromycetes</taxon>
        <taxon>Diversisporales</taxon>
        <taxon>Gigasporaceae</taxon>
        <taxon>Cetraspora</taxon>
    </lineage>
</organism>
<proteinExistence type="predicted"/>
<evidence type="ECO:0000313" key="2">
    <source>
        <dbReference type="Proteomes" id="UP000789366"/>
    </source>
</evidence>
<sequence>MKGLKENILTKTYQGNLKTSSETKQQLQFISKGCNEVYNYFLRKRIKTDKKNQPQPTSEEQQKDLDNRIFLSQGNYKGKRQPQIIIPFELTNLLKGKPTIITISWKKEQWKINLTSDIEIPPQISKSAIKRMNGVDRGERKLFANSEGW</sequence>
<name>A0ACA9QQ06_9GLOM</name>
<protein>
    <submittedName>
        <fullName evidence="1">6564_t:CDS:1</fullName>
    </submittedName>
</protein>
<accession>A0ACA9QQ06</accession>
<gene>
    <name evidence="1" type="ORF">SPELUC_LOCUS15118</name>
</gene>
<evidence type="ECO:0000313" key="1">
    <source>
        <dbReference type="EMBL" id="CAG8760719.1"/>
    </source>
</evidence>
<reference evidence="1" key="1">
    <citation type="submission" date="2021-06" db="EMBL/GenBank/DDBJ databases">
        <authorList>
            <person name="Kallberg Y."/>
            <person name="Tangrot J."/>
            <person name="Rosling A."/>
        </authorList>
    </citation>
    <scope>NUCLEOTIDE SEQUENCE</scope>
    <source>
        <strain evidence="1">28 12/20/2015</strain>
    </source>
</reference>
<dbReference type="Proteomes" id="UP000789366">
    <property type="component" value="Unassembled WGS sequence"/>
</dbReference>
<comment type="caution">
    <text evidence="1">The sequence shown here is derived from an EMBL/GenBank/DDBJ whole genome shotgun (WGS) entry which is preliminary data.</text>
</comment>
<keyword evidence="2" id="KW-1185">Reference proteome</keyword>